<dbReference type="EMBL" id="CP012747">
    <property type="protein sequence ID" value="ALL67459.1"/>
    <property type="molecule type" value="Genomic_DNA"/>
</dbReference>
<protein>
    <submittedName>
        <fullName evidence="1">Uncharacterized protein</fullName>
    </submittedName>
</protein>
<reference evidence="1 2" key="1">
    <citation type="journal article" date="2014" name="Genome Announc.">
        <title>Draft Genome Sequence of the Haloacid-Degrading Burkholderia caribensis Strain MBA4.</title>
        <authorList>
            <person name="Pan Y."/>
            <person name="Kong K.F."/>
            <person name="Tsang J.S."/>
        </authorList>
    </citation>
    <scope>NUCLEOTIDE SEQUENCE [LARGE SCALE GENOMIC DNA]</scope>
    <source>
        <strain evidence="1 2">MBA4</strain>
    </source>
</reference>
<gene>
    <name evidence="1" type="ORF">K788_00027180</name>
</gene>
<name>A0A0P0RG52_9BURK</name>
<evidence type="ECO:0000313" key="2">
    <source>
        <dbReference type="Proteomes" id="UP000019146"/>
    </source>
</evidence>
<dbReference type="AlphaFoldDB" id="A0A0P0RG52"/>
<proteinExistence type="predicted"/>
<sequence>MCDVIDGLGRGPSMTWFAGGNQCSPAKARVPPFTEGAENYQAGL</sequence>
<organism evidence="1 2">
    <name type="scientific">Paraburkholderia caribensis MBA4</name>
    <dbReference type="NCBI Taxonomy" id="1323664"/>
    <lineage>
        <taxon>Bacteria</taxon>
        <taxon>Pseudomonadati</taxon>
        <taxon>Pseudomonadota</taxon>
        <taxon>Betaproteobacteria</taxon>
        <taxon>Burkholderiales</taxon>
        <taxon>Burkholderiaceae</taxon>
        <taxon>Paraburkholderia</taxon>
    </lineage>
</organism>
<accession>A0A0P0RG52</accession>
<evidence type="ECO:0000313" key="1">
    <source>
        <dbReference type="EMBL" id="ALL67459.1"/>
    </source>
</evidence>
<dbReference type="KEGG" id="bcai:K788_00027180"/>
<dbReference type="Proteomes" id="UP000019146">
    <property type="component" value="Chromosome 2"/>
</dbReference>